<protein>
    <recommendedName>
        <fullName evidence="3">Large polyvalent protein associated domain-containing protein</fullName>
    </recommendedName>
</protein>
<proteinExistence type="predicted"/>
<name>A0A0F9WHW2_9ZZZZ</name>
<accession>A0A0F9WHW2</accession>
<feature type="region of interest" description="Disordered" evidence="1">
    <location>
        <begin position="2091"/>
        <end position="2116"/>
    </location>
</feature>
<comment type="caution">
    <text evidence="2">The sequence shown here is derived from an EMBL/GenBank/DDBJ whole genome shotgun (WGS) entry which is preliminary data.</text>
</comment>
<dbReference type="EMBL" id="LAZR01000158">
    <property type="protein sequence ID" value="KKN85531.1"/>
    <property type="molecule type" value="Genomic_DNA"/>
</dbReference>
<feature type="region of interest" description="Disordered" evidence="1">
    <location>
        <begin position="668"/>
        <end position="708"/>
    </location>
</feature>
<evidence type="ECO:0000313" key="2">
    <source>
        <dbReference type="EMBL" id="KKN85531.1"/>
    </source>
</evidence>
<gene>
    <name evidence="2" type="ORF">LCGC14_0278540</name>
</gene>
<feature type="region of interest" description="Disordered" evidence="1">
    <location>
        <begin position="97"/>
        <end position="122"/>
    </location>
</feature>
<organism evidence="2">
    <name type="scientific">marine sediment metagenome</name>
    <dbReference type="NCBI Taxonomy" id="412755"/>
    <lineage>
        <taxon>unclassified sequences</taxon>
        <taxon>metagenomes</taxon>
        <taxon>ecological metagenomes</taxon>
    </lineage>
</organism>
<sequence>MPDIDSLATKHPWMKRAMTDTLNIPREKGPSSSVSTFTFSDDKGHYVAPTIRKVDGALKEYGYDEAERLAVENQDAVRFNTLEEAEAFSKEFSNYLGSRSKKQTEKPMTKDIQPLEESEDFGFTAVPDGTRVELAPEDDFGFAPQDPDDIKLSPNGERLKEAADRGADDLSPWEKIFGASGEPTKEFSTMGVAGGLINPVSPNVAEASQAKLEETYVFRAGFNGSLMGLAYDISNGEAMYDQDELDKMDPNFLQDVAAISLGFLFDGPLFAAGGMMGKGAASLVTRTALGRGIAYSGFNLVRKGLTKLGVKGILAEDMIAAAATKNSKILLNLAAKAPPVLEGMGGSAGALGLYNSVGEVLGQMKEEDIPMREVEWRDVRKQGVIGMKLGVALAATGIGGKYLESVMAKGLGKFGQVSGKGIAFGAEIGVFGAGDAFLQDKPLSSVDWLHTLKMVLGSKGAGYVQHPGATVKKYSKYFEKSKAFEDPARKKEFDAELTPLEKDMVEGYRPEGEIGPFSQKLNDKTFVEIMADENIPWITKSKLLYERTGTYAKIAPEINGVEIFKSEEGYGIKAYQVDKDGSKMLVDAVRASTKGEAEKNARFLDREAVDMGKHREFEKLSLPDKEAVSNGTLDANMDLNKVLDAWETRPEHRSAEQEKLMRKFYNTWNESLNPPEGKERPKPTTVAGAPKPPLEEPAEPAKPAKTAPIKEQLKDPEVQKRLKEIKEGGELKPGEVTDAGFESNILGMDRVSGSLTKTGEGKYKLIDTELSVAEGKTIEFATDHERKALHEKFDKEVAAAKEEMEVRKFSEPSHSGYRIGRRGFGNKEAFIEALENIPEGRVEGIMDSVVFPTKETSFSEVGKAIEKAKGKKVGEISLEDKYASMGDADLAADIQRNERRKWRIDQAEGLEKPVMPADSKTQSELHEKKGRSTFKYEGKKDGKPGFAETADVKTETPFVVGEKGEVIKGKKVTDEQIQAFKDKHAKELQERHDKGEKVGVGTFYEAKTDKSSIDLFNFVKTKAEAVKLGEAYKQEFIYNLETREVTYVAKEREAEFRAKERAAVEEATKPERESLVKAWEDEFKIYEDTPAQKEKKAIAKGRDMNKKEAKEIKGKLEDFLKENRAQFDRLKIPVRTRTLRQINNITTGKVGWNQVEAIKKDLTMMIQDAEFRASRQLAEKHITSIRKEIDPASMTEATGKGLGKKKAKRSYFNPLSGYQRIEKFETLSGIVEEGLNNPEFRGKAHVEIQKINDRAEKRVRDRERGEEVPEDTDVNGYTLDDAVLKEQLDYATIGLKGPSELKFMLDNIKELKKTDRMASEILREEWKKDKDRRRDLMFEHGSRKGEELQIGSEKKKPKTRHPLKMTGDMSFKSVLSTMASRRDLAGDKSIVFNDPLNKEFMPGISKAEEGHARDKAEYIDTKKAMMNDAYELTGYKEKGRKDLGLENRIQKPDVLMIDMPNDKHKELPLSQYEAGHLWLMLQQEGAEATFRKPRAEHGMGWSDITFEQLENFLDPRVKKLAIKLRNNMNTYKDAKVQPVYRRENGVSLGEVENYWPFTREAGEFSRASSDAMDKQSFHTRVTSDHHIQRTKSTDPFVYMDMMQVYDKYMRDQMHYANWAETVRRLDETFKDPKVRAMITQMHGSNYVDVTDWFIERFAGKTLNDTYQPLDGMIRRMSKGILYLNRAVGLKQTISSAMYLLDMDPYHWGTGIAKMLMTPEGYDLKRYLKKQPFVADRGHAPMDADQNFVRKRDSYKYTENLYKRAGQRARINLQRMFNVIPEDKIDQIASSNIKYGDRFPIVNAGGAYVMDKMRKAGTSWSKANKEAERLAKENGTTKETELDKLMQPHIEKWTMMSEATQQSTRMSNISQWRTGHPLNRSIAMFTSGAGQIHRVATQSLDLAYASARQGNAAAFGVHFKNFMLSHVLMGVMYNLAENGLMLDPENKGGTNKLVWAAALGNTRGLAYFGRLVDVIGAIVQKEPWADKQTMSPIVGMMKNIATELVKASEYHKAGEIDKRNDELVKFGKHLAAFTGYPVKQVFDIVEDIKGIASGETDKPVRQGMGLYDPDYDSGVEIHDMFDPDAWEEARKEKAAVEAGKRQGLTGGQVKKFRQENK</sequence>
<feature type="region of interest" description="Disordered" evidence="1">
    <location>
        <begin position="1338"/>
        <end position="1365"/>
    </location>
</feature>
<feature type="compositionally biased region" description="Basic and acidic residues" evidence="1">
    <location>
        <begin position="1338"/>
        <end position="1347"/>
    </location>
</feature>
<evidence type="ECO:0008006" key="3">
    <source>
        <dbReference type="Google" id="ProtNLM"/>
    </source>
</evidence>
<feature type="region of interest" description="Disordered" evidence="1">
    <location>
        <begin position="908"/>
        <end position="929"/>
    </location>
</feature>
<evidence type="ECO:0000256" key="1">
    <source>
        <dbReference type="SAM" id="MobiDB-lite"/>
    </source>
</evidence>
<reference evidence="2" key="1">
    <citation type="journal article" date="2015" name="Nature">
        <title>Complex archaea that bridge the gap between prokaryotes and eukaryotes.</title>
        <authorList>
            <person name="Spang A."/>
            <person name="Saw J.H."/>
            <person name="Jorgensen S.L."/>
            <person name="Zaremba-Niedzwiedzka K."/>
            <person name="Martijn J."/>
            <person name="Lind A.E."/>
            <person name="van Eijk R."/>
            <person name="Schleper C."/>
            <person name="Guy L."/>
            <person name="Ettema T.J."/>
        </authorList>
    </citation>
    <scope>NUCLEOTIDE SEQUENCE</scope>
</reference>